<dbReference type="SMART" id="SM00419">
    <property type="entry name" value="HTH_CRP"/>
    <property type="match status" value="1"/>
</dbReference>
<dbReference type="Gene3D" id="2.60.120.10">
    <property type="entry name" value="Jelly Rolls"/>
    <property type="match status" value="1"/>
</dbReference>
<name>K9U675_CHRTP</name>
<dbReference type="RefSeq" id="WP_015156838.1">
    <property type="nucleotide sequence ID" value="NC_019695.1"/>
</dbReference>
<dbReference type="InterPro" id="IPR014710">
    <property type="entry name" value="RmlC-like_jellyroll"/>
</dbReference>
<dbReference type="SUPFAM" id="SSF51206">
    <property type="entry name" value="cAMP-binding domain-like"/>
    <property type="match status" value="1"/>
</dbReference>
<dbReference type="InterPro" id="IPR012318">
    <property type="entry name" value="HTH_CRP"/>
</dbReference>
<dbReference type="InterPro" id="IPR018335">
    <property type="entry name" value="Tscrpt_reg_HTH_Crp-type_CS"/>
</dbReference>
<feature type="domain" description="HTH crp-type" evidence="4">
    <location>
        <begin position="115"/>
        <end position="188"/>
    </location>
</feature>
<dbReference type="PATRIC" id="fig|251229.3.peg.5749"/>
<dbReference type="Gene3D" id="1.10.10.10">
    <property type="entry name" value="Winged helix-like DNA-binding domain superfamily/Winged helix DNA-binding domain"/>
    <property type="match status" value="1"/>
</dbReference>
<evidence type="ECO:0000256" key="2">
    <source>
        <dbReference type="ARBA" id="ARBA00023125"/>
    </source>
</evidence>
<dbReference type="AlphaFoldDB" id="K9U675"/>
<dbReference type="OrthoDB" id="581549at2"/>
<dbReference type="EMBL" id="CP003597">
    <property type="protein sequence ID" value="AFY90300.1"/>
    <property type="molecule type" value="Genomic_DNA"/>
</dbReference>
<dbReference type="CDD" id="cd00092">
    <property type="entry name" value="HTH_CRP"/>
    <property type="match status" value="1"/>
</dbReference>
<dbReference type="PRINTS" id="PR00034">
    <property type="entry name" value="HTHCRP"/>
</dbReference>
<keyword evidence="1" id="KW-0805">Transcription regulation</keyword>
<evidence type="ECO:0000313" key="5">
    <source>
        <dbReference type="EMBL" id="AFY90300.1"/>
    </source>
</evidence>
<dbReference type="InParanoid" id="K9U675"/>
<reference evidence="5 6" key="1">
    <citation type="submission" date="2012-06" db="EMBL/GenBank/DDBJ databases">
        <title>Finished chromosome of genome of Chroococcidiopsis thermalis PCC 7203.</title>
        <authorList>
            <consortium name="US DOE Joint Genome Institute"/>
            <person name="Gugger M."/>
            <person name="Coursin T."/>
            <person name="Rippka R."/>
            <person name="Tandeau De Marsac N."/>
            <person name="Huntemann M."/>
            <person name="Wei C.-L."/>
            <person name="Han J."/>
            <person name="Detter J.C."/>
            <person name="Han C."/>
            <person name="Tapia R."/>
            <person name="Davenport K."/>
            <person name="Daligault H."/>
            <person name="Erkkila T."/>
            <person name="Gu W."/>
            <person name="Munk A.C.C."/>
            <person name="Teshima H."/>
            <person name="Xu Y."/>
            <person name="Chain P."/>
            <person name="Chen A."/>
            <person name="Krypides N."/>
            <person name="Mavromatis K."/>
            <person name="Markowitz V."/>
            <person name="Szeto E."/>
            <person name="Ivanova N."/>
            <person name="Mikhailova N."/>
            <person name="Ovchinnikova G."/>
            <person name="Pagani I."/>
            <person name="Pati A."/>
            <person name="Goodwin L."/>
            <person name="Peters L."/>
            <person name="Pitluck S."/>
            <person name="Woyke T."/>
            <person name="Kerfeld C."/>
        </authorList>
    </citation>
    <scope>NUCLEOTIDE SEQUENCE [LARGE SCALE GENOMIC DNA]</scope>
    <source>
        <strain evidence="5 6">PCC 7203</strain>
    </source>
</reference>
<evidence type="ECO:0000256" key="3">
    <source>
        <dbReference type="ARBA" id="ARBA00023163"/>
    </source>
</evidence>
<dbReference type="GO" id="GO:0003677">
    <property type="term" value="F:DNA binding"/>
    <property type="evidence" value="ECO:0007669"/>
    <property type="project" value="UniProtKB-KW"/>
</dbReference>
<proteinExistence type="predicted"/>
<dbReference type="eggNOG" id="COG0664">
    <property type="taxonomic scope" value="Bacteria"/>
</dbReference>
<organism evidence="5 6">
    <name type="scientific">Chroococcidiopsis thermalis (strain PCC 7203)</name>
    <dbReference type="NCBI Taxonomy" id="251229"/>
    <lineage>
        <taxon>Bacteria</taxon>
        <taxon>Bacillati</taxon>
        <taxon>Cyanobacteriota</taxon>
        <taxon>Cyanophyceae</taxon>
        <taxon>Chroococcidiopsidales</taxon>
        <taxon>Chroococcidiopsidaceae</taxon>
        <taxon>Chroococcidiopsis</taxon>
    </lineage>
</organism>
<dbReference type="Pfam" id="PF13545">
    <property type="entry name" value="HTH_Crp_2"/>
    <property type="match status" value="1"/>
</dbReference>
<keyword evidence="2" id="KW-0238">DNA-binding</keyword>
<evidence type="ECO:0000313" key="6">
    <source>
        <dbReference type="Proteomes" id="UP000010384"/>
    </source>
</evidence>
<evidence type="ECO:0000259" key="4">
    <source>
        <dbReference type="PROSITE" id="PS51063"/>
    </source>
</evidence>
<dbReference type="GO" id="GO:0003700">
    <property type="term" value="F:DNA-binding transcription factor activity"/>
    <property type="evidence" value="ECO:0007669"/>
    <property type="project" value="InterPro"/>
</dbReference>
<sequence length="196" mass="22481">MTVSLLVSNQSTELKSSRFARRSLLPLRHDALWQIKSGMVRTLTVLADGNYSTLGIWGVGDVVGRVFCSAQTYQMECLTPVEVNLIPRSRWHELNEAMISHIQRSGELMEILHCRNAEAAVLQLFAWLANRFGQHVLQGKLIDLRLTHQEIAELVGLTRVTVTRILSDLEKQGSIQRQERQFIVMSDRLPFWHYEI</sequence>
<dbReference type="InterPro" id="IPR036390">
    <property type="entry name" value="WH_DNA-bd_sf"/>
</dbReference>
<accession>K9U675</accession>
<keyword evidence="6" id="KW-1185">Reference proteome</keyword>
<dbReference type="STRING" id="251229.Chro_4921"/>
<keyword evidence="3" id="KW-0804">Transcription</keyword>
<protein>
    <submittedName>
        <fullName evidence="5">Putative transcriptional regulator, Crp/Fnr family</fullName>
    </submittedName>
</protein>
<dbReference type="Proteomes" id="UP000010384">
    <property type="component" value="Chromosome"/>
</dbReference>
<dbReference type="InterPro" id="IPR036388">
    <property type="entry name" value="WH-like_DNA-bd_sf"/>
</dbReference>
<dbReference type="KEGG" id="cthe:Chro_4921"/>
<dbReference type="PROSITE" id="PS00042">
    <property type="entry name" value="HTH_CRP_1"/>
    <property type="match status" value="1"/>
</dbReference>
<evidence type="ECO:0000256" key="1">
    <source>
        <dbReference type="ARBA" id="ARBA00023015"/>
    </source>
</evidence>
<dbReference type="InterPro" id="IPR018490">
    <property type="entry name" value="cNMP-bd_dom_sf"/>
</dbReference>
<dbReference type="HOGENOM" id="CLU_075053_8_1_3"/>
<dbReference type="SUPFAM" id="SSF46785">
    <property type="entry name" value="Winged helix' DNA-binding domain"/>
    <property type="match status" value="1"/>
</dbReference>
<dbReference type="PROSITE" id="PS51063">
    <property type="entry name" value="HTH_CRP_2"/>
    <property type="match status" value="1"/>
</dbReference>
<gene>
    <name evidence="5" type="ORF">Chro_4921</name>
</gene>